<dbReference type="Proteomes" id="UP000053328">
    <property type="component" value="Unassembled WGS sequence"/>
</dbReference>
<dbReference type="VEuPathDB" id="FungiDB:PV08_00697"/>
<dbReference type="EMBL" id="KN847492">
    <property type="protein sequence ID" value="KIW20122.1"/>
    <property type="molecule type" value="Genomic_DNA"/>
</dbReference>
<evidence type="ECO:0000256" key="6">
    <source>
        <dbReference type="SAM" id="MobiDB-lite"/>
    </source>
</evidence>
<reference evidence="8 9" key="1">
    <citation type="submission" date="2015-01" db="EMBL/GenBank/DDBJ databases">
        <title>The Genome Sequence of Exophiala spinifera CBS89968.</title>
        <authorList>
            <consortium name="The Broad Institute Genomics Platform"/>
            <person name="Cuomo C."/>
            <person name="de Hoog S."/>
            <person name="Gorbushina A."/>
            <person name="Stielow B."/>
            <person name="Teixiera M."/>
            <person name="Abouelleil A."/>
            <person name="Chapman S.B."/>
            <person name="Priest M."/>
            <person name="Young S.K."/>
            <person name="Wortman J."/>
            <person name="Nusbaum C."/>
            <person name="Birren B."/>
        </authorList>
    </citation>
    <scope>NUCLEOTIDE SEQUENCE [LARGE SCALE GENOMIC DNA]</scope>
    <source>
        <strain evidence="8 9">CBS 89968</strain>
    </source>
</reference>
<evidence type="ECO:0000313" key="8">
    <source>
        <dbReference type="EMBL" id="KIW20122.1"/>
    </source>
</evidence>
<accession>A0A0D2A5S4</accession>
<sequence>MSWVGRLLLYFHDWNNIVNSIIRTTTTKKLDALASSATSADNAPFRPLRIGVLGAAEINYLSIIEPVSTHPTALITAIAARDKSRAEAQIASFKASLPGPVKAYGSYDEVLADGDIDAVYIPLPNSLHYRWAVAALEAGKHVLVEKPVTSNAREARALAAAAHRTGKVALEAFHWLFHPAAHTVKAMLTGGEYGRVVSVTPTMFLPAARGRAGSGRHPVPVRPRWRELDGLDGPLHHHHHHHHHLPQPPSPESGASTGARTGTSTNAGQSAQDGQQGPERTGTHGLGFKVLEATPRINATDKLIDDAMNTVISFSSGDPSDDDDDDRGSWETKAITACDLYVPKLFGLVPRVWVPPPSVKIECERAEIQFTNFAGPWLGHAIVVTPVTRDAATGRIVSRGKKGKPQKCYVGGPVWELERDHEDGGKAVGEEWWTTYRYQLEGFVRKIREVEERREEEGKKNEDEDENAQNENRDVVNDEARPRSTSSTSHSKHGRPGYVYRGPWVSLDLSVRIMDVIDAVYEKAGLPVRGE</sequence>
<dbReference type="GO" id="GO:0047837">
    <property type="term" value="F:D-xylose 1-dehydrogenase (NADP+) activity"/>
    <property type="evidence" value="ECO:0007669"/>
    <property type="project" value="UniProtKB-EC"/>
</dbReference>
<dbReference type="SUPFAM" id="SSF51735">
    <property type="entry name" value="NAD(P)-binding Rossmann-fold domains"/>
    <property type="match status" value="1"/>
</dbReference>
<feature type="region of interest" description="Disordered" evidence="6">
    <location>
        <begin position="208"/>
        <end position="289"/>
    </location>
</feature>
<dbReference type="HOGENOM" id="CLU_023194_5_2_1"/>
<protein>
    <recommendedName>
        <fullName evidence="3">D-xylose 1-dehydrogenase (NADP(+), D-xylono-1,5-lactone-forming)</fullName>
        <ecNumber evidence="3">1.1.1.179</ecNumber>
    </recommendedName>
    <alternativeName>
        <fullName evidence="4">D-xylose-NADP dehydrogenase</fullName>
    </alternativeName>
</protein>
<dbReference type="InterPro" id="IPR036291">
    <property type="entry name" value="NAD(P)-bd_dom_sf"/>
</dbReference>
<evidence type="ECO:0000256" key="1">
    <source>
        <dbReference type="ARBA" id="ARBA00010928"/>
    </source>
</evidence>
<dbReference type="PANTHER" id="PTHR22604">
    <property type="entry name" value="OXIDOREDUCTASES"/>
    <property type="match status" value="1"/>
</dbReference>
<feature type="compositionally biased region" description="Basic residues" evidence="6">
    <location>
        <begin position="236"/>
        <end position="245"/>
    </location>
</feature>
<evidence type="ECO:0000259" key="7">
    <source>
        <dbReference type="Pfam" id="PF01408"/>
    </source>
</evidence>
<dbReference type="GeneID" id="27327780"/>
<evidence type="ECO:0000256" key="2">
    <source>
        <dbReference type="ARBA" id="ARBA00023002"/>
    </source>
</evidence>
<dbReference type="EC" id="1.1.1.179" evidence="3"/>
<evidence type="ECO:0000256" key="3">
    <source>
        <dbReference type="ARBA" id="ARBA00038984"/>
    </source>
</evidence>
<dbReference type="RefSeq" id="XP_016240338.1">
    <property type="nucleotide sequence ID" value="XM_016375062.1"/>
</dbReference>
<comment type="catalytic activity">
    <reaction evidence="5">
        <text>D-xylose + NADP(+) = D-xylono-1,5-lactone + NADPH + H(+)</text>
        <dbReference type="Rhea" id="RHEA:22000"/>
        <dbReference type="ChEBI" id="CHEBI:15378"/>
        <dbReference type="ChEBI" id="CHEBI:15867"/>
        <dbReference type="ChEBI" id="CHEBI:53455"/>
        <dbReference type="ChEBI" id="CHEBI:57783"/>
        <dbReference type="ChEBI" id="CHEBI:58349"/>
        <dbReference type="EC" id="1.1.1.179"/>
    </reaction>
</comment>
<comment type="similarity">
    <text evidence="1">Belongs to the Gfo/Idh/MocA family.</text>
</comment>
<name>A0A0D2A5S4_9EURO</name>
<feature type="compositionally biased region" description="Basic and acidic residues" evidence="6">
    <location>
        <begin position="471"/>
        <end position="482"/>
    </location>
</feature>
<dbReference type="AlphaFoldDB" id="A0A0D2A5S4"/>
<dbReference type="InterPro" id="IPR050984">
    <property type="entry name" value="Gfo/Idh/MocA_domain"/>
</dbReference>
<evidence type="ECO:0000256" key="4">
    <source>
        <dbReference type="ARBA" id="ARBA00042988"/>
    </source>
</evidence>
<evidence type="ECO:0000313" key="9">
    <source>
        <dbReference type="Proteomes" id="UP000053328"/>
    </source>
</evidence>
<dbReference type="GO" id="GO:0000166">
    <property type="term" value="F:nucleotide binding"/>
    <property type="evidence" value="ECO:0007669"/>
    <property type="project" value="InterPro"/>
</dbReference>
<feature type="domain" description="Gfo/Idh/MocA-like oxidoreductase N-terminal" evidence="7">
    <location>
        <begin position="48"/>
        <end position="169"/>
    </location>
</feature>
<organism evidence="8 9">
    <name type="scientific">Exophiala spinifera</name>
    <dbReference type="NCBI Taxonomy" id="91928"/>
    <lineage>
        <taxon>Eukaryota</taxon>
        <taxon>Fungi</taxon>
        <taxon>Dikarya</taxon>
        <taxon>Ascomycota</taxon>
        <taxon>Pezizomycotina</taxon>
        <taxon>Eurotiomycetes</taxon>
        <taxon>Chaetothyriomycetidae</taxon>
        <taxon>Chaetothyriales</taxon>
        <taxon>Herpotrichiellaceae</taxon>
        <taxon>Exophiala</taxon>
    </lineage>
</organism>
<feature type="region of interest" description="Disordered" evidence="6">
    <location>
        <begin position="451"/>
        <end position="497"/>
    </location>
</feature>
<gene>
    <name evidence="8" type="ORF">PV08_00697</name>
</gene>
<keyword evidence="2" id="KW-0560">Oxidoreductase</keyword>
<keyword evidence="9" id="KW-1185">Reference proteome</keyword>
<feature type="compositionally biased region" description="Basic and acidic residues" evidence="6">
    <location>
        <begin position="451"/>
        <end position="462"/>
    </location>
</feature>
<dbReference type="Pfam" id="PF01408">
    <property type="entry name" value="GFO_IDH_MocA"/>
    <property type="match status" value="1"/>
</dbReference>
<dbReference type="Gene3D" id="3.30.360.10">
    <property type="entry name" value="Dihydrodipicolinate Reductase, domain 2"/>
    <property type="match status" value="1"/>
</dbReference>
<dbReference type="OrthoDB" id="6417021at2759"/>
<dbReference type="PANTHER" id="PTHR22604:SF105">
    <property type="entry name" value="TRANS-1,2-DIHYDROBENZENE-1,2-DIOL DEHYDROGENASE"/>
    <property type="match status" value="1"/>
</dbReference>
<evidence type="ECO:0000256" key="5">
    <source>
        <dbReference type="ARBA" id="ARBA00049233"/>
    </source>
</evidence>
<dbReference type="STRING" id="91928.A0A0D2A5S4"/>
<dbReference type="Gene3D" id="3.40.50.720">
    <property type="entry name" value="NAD(P)-binding Rossmann-like Domain"/>
    <property type="match status" value="1"/>
</dbReference>
<dbReference type="InterPro" id="IPR000683">
    <property type="entry name" value="Gfo/Idh/MocA-like_OxRdtase_N"/>
</dbReference>
<feature type="compositionally biased region" description="Low complexity" evidence="6">
    <location>
        <begin position="253"/>
        <end position="268"/>
    </location>
</feature>
<proteinExistence type="inferred from homology"/>